<feature type="transmembrane region" description="Helical" evidence="19">
    <location>
        <begin position="821"/>
        <end position="849"/>
    </location>
</feature>
<dbReference type="Proteomes" id="UP001302367">
    <property type="component" value="Chromosome 7"/>
</dbReference>
<evidence type="ECO:0000256" key="11">
    <source>
        <dbReference type="ARBA" id="ARBA00023027"/>
    </source>
</evidence>
<evidence type="ECO:0000256" key="12">
    <source>
        <dbReference type="ARBA" id="ARBA00023034"/>
    </source>
</evidence>
<keyword evidence="13 19" id="KW-0472">Membrane</keyword>
<feature type="transmembrane region" description="Helical" evidence="19">
    <location>
        <begin position="879"/>
        <end position="897"/>
    </location>
</feature>
<comment type="catalytic activity">
    <reaction evidence="18">
        <text>UDP-alpha-D-glucuronate + H(+) = UDP-alpha-D-xylose + CO2</text>
        <dbReference type="Rhea" id="RHEA:23916"/>
        <dbReference type="ChEBI" id="CHEBI:15378"/>
        <dbReference type="ChEBI" id="CHEBI:16526"/>
        <dbReference type="ChEBI" id="CHEBI:57632"/>
        <dbReference type="ChEBI" id="CHEBI:58052"/>
        <dbReference type="EC" id="4.1.1.35"/>
    </reaction>
    <physiologicalReaction direction="left-to-right" evidence="18">
        <dbReference type="Rhea" id="RHEA:23917"/>
    </physiologicalReaction>
</comment>
<dbReference type="Pfam" id="PF01370">
    <property type="entry name" value="Epimerase"/>
    <property type="match status" value="1"/>
</dbReference>
<evidence type="ECO:0000256" key="16">
    <source>
        <dbReference type="ARBA" id="ARBA00031585"/>
    </source>
</evidence>
<evidence type="ECO:0000259" key="20">
    <source>
        <dbReference type="Pfam" id="PF01370"/>
    </source>
</evidence>
<keyword evidence="24" id="KW-1185">Reference proteome</keyword>
<dbReference type="InterPro" id="IPR001509">
    <property type="entry name" value="Epimerase_deHydtase"/>
</dbReference>
<evidence type="ECO:0000313" key="24">
    <source>
        <dbReference type="Proteomes" id="UP001302367"/>
    </source>
</evidence>
<keyword evidence="10 19" id="KW-1133">Transmembrane helix</keyword>
<gene>
    <name evidence="21" type="ORF">CB0940_09209</name>
    <name evidence="22" type="ORF">RHO25_011151</name>
</gene>
<dbReference type="GO" id="GO:0033320">
    <property type="term" value="P:UDP-D-xylose biosynthetic process"/>
    <property type="evidence" value="ECO:0007669"/>
    <property type="project" value="UniProtKB-UniPathway"/>
</dbReference>
<feature type="transmembrane region" description="Helical" evidence="19">
    <location>
        <begin position="748"/>
        <end position="766"/>
    </location>
</feature>
<dbReference type="GO" id="GO:0032580">
    <property type="term" value="C:Golgi cisterna membrane"/>
    <property type="evidence" value="ECO:0007669"/>
    <property type="project" value="UniProtKB-SubCell"/>
</dbReference>
<evidence type="ECO:0000256" key="9">
    <source>
        <dbReference type="ARBA" id="ARBA00022968"/>
    </source>
</evidence>
<evidence type="ECO:0000313" key="23">
    <source>
        <dbReference type="Proteomes" id="UP000230605"/>
    </source>
</evidence>
<comment type="subcellular location">
    <subcellularLocation>
        <location evidence="2">Golgi apparatus membrane</location>
        <topology evidence="2">Single-pass type II membrane protein</topology>
    </subcellularLocation>
    <subcellularLocation>
        <location evidence="17">Golgi apparatus</location>
        <location evidence="17">Golgi stack membrane</location>
    </subcellularLocation>
</comment>
<evidence type="ECO:0000256" key="1">
    <source>
        <dbReference type="ARBA" id="ARBA00001911"/>
    </source>
</evidence>
<dbReference type="Proteomes" id="UP000230605">
    <property type="component" value="Chromosome 7"/>
</dbReference>
<dbReference type="Gene3D" id="3.40.50.720">
    <property type="entry name" value="NAD(P)-binding Rossmann-like Domain"/>
    <property type="match status" value="1"/>
</dbReference>
<dbReference type="GO" id="GO:0048040">
    <property type="term" value="F:UDP-glucuronate decarboxylase activity"/>
    <property type="evidence" value="ECO:0007669"/>
    <property type="project" value="UniProtKB-EC"/>
</dbReference>
<evidence type="ECO:0000256" key="6">
    <source>
        <dbReference type="ARBA" id="ARBA00018816"/>
    </source>
</evidence>
<evidence type="ECO:0000313" key="22">
    <source>
        <dbReference type="EMBL" id="WPB06494.1"/>
    </source>
</evidence>
<reference evidence="21 23" key="1">
    <citation type="submission" date="2015-10" db="EMBL/GenBank/DDBJ databases">
        <title>The cercosporin biosynthetic gene cluster was horizontally transferred to several fungal lineages and shown to be expanded in Cercospora beticola based on microsynteny with recipient genomes.</title>
        <authorList>
            <person name="De Jonge R."/>
            <person name="Ebert M.K."/>
            <person name="Suttle J.C."/>
            <person name="Jurick Ii W.M."/>
            <person name="Secor G.A."/>
            <person name="Thomma B.P."/>
            <person name="Van De Peer Y."/>
            <person name="Bolton M.D."/>
        </authorList>
    </citation>
    <scope>NUCLEOTIDE SEQUENCE [LARGE SCALE GENOMIC DNA]</scope>
    <source>
        <strain evidence="21 23">09-40</strain>
    </source>
</reference>
<comment type="similarity">
    <text evidence="4">Belongs to the NAD(P)-dependent epimerase/dehydratase family. UDP-glucuronic acid decarboxylase subfamily.</text>
</comment>
<dbReference type="EC" id="4.1.1.35" evidence="5"/>
<evidence type="ECO:0000256" key="13">
    <source>
        <dbReference type="ARBA" id="ARBA00023136"/>
    </source>
</evidence>
<dbReference type="Pfam" id="PF13641">
    <property type="entry name" value="Glyco_tranf_2_3"/>
    <property type="match status" value="1"/>
</dbReference>
<evidence type="ECO:0000256" key="2">
    <source>
        <dbReference type="ARBA" id="ARBA00004323"/>
    </source>
</evidence>
<protein>
    <recommendedName>
        <fullName evidence="6">UDP-glucuronic acid decarboxylase 1</fullName>
        <ecNumber evidence="5">4.1.1.35</ecNumber>
    </recommendedName>
    <alternativeName>
        <fullName evidence="16">UDP-glucuronate decarboxylase 1</fullName>
    </alternativeName>
</protein>
<dbReference type="InterPro" id="IPR036291">
    <property type="entry name" value="NAD(P)-bd_dom_sf"/>
</dbReference>
<dbReference type="GO" id="GO:0000139">
    <property type="term" value="C:Golgi membrane"/>
    <property type="evidence" value="ECO:0007669"/>
    <property type="project" value="UniProtKB-SubCell"/>
</dbReference>
<keyword evidence="15" id="KW-0456">Lyase</keyword>
<accession>A0A2G5HHW6</accession>
<keyword evidence="11" id="KW-0520">NAD</keyword>
<dbReference type="SUPFAM" id="SSF53448">
    <property type="entry name" value="Nucleotide-diphospho-sugar transferases"/>
    <property type="match status" value="1"/>
</dbReference>
<proteinExistence type="inferred from homology"/>
<evidence type="ECO:0000256" key="3">
    <source>
        <dbReference type="ARBA" id="ARBA00005100"/>
    </source>
</evidence>
<dbReference type="FunFam" id="3.40.50.720:FF:000065">
    <property type="entry name" value="UDP-glucuronic acid decarboxylase 1"/>
    <property type="match status" value="1"/>
</dbReference>
<evidence type="ECO:0000256" key="15">
    <source>
        <dbReference type="ARBA" id="ARBA00023239"/>
    </source>
</evidence>
<reference evidence="22 24" key="2">
    <citation type="submission" date="2023-09" db="EMBL/GenBank/DDBJ databases">
        <title>Complete-Gapless Cercospora beticola genome.</title>
        <authorList>
            <person name="Wyatt N.A."/>
            <person name="Spanner R.E."/>
            <person name="Bolton M.D."/>
        </authorList>
    </citation>
    <scope>NUCLEOTIDE SEQUENCE [LARGE SCALE GENOMIC DNA]</scope>
    <source>
        <strain evidence="22">Cb09-40</strain>
    </source>
</reference>
<keyword evidence="9" id="KW-0735">Signal-anchor</keyword>
<dbReference type="GO" id="GO:0042732">
    <property type="term" value="P:D-xylose metabolic process"/>
    <property type="evidence" value="ECO:0007669"/>
    <property type="project" value="InterPro"/>
</dbReference>
<evidence type="ECO:0000256" key="5">
    <source>
        <dbReference type="ARBA" id="ARBA00012290"/>
    </source>
</evidence>
<dbReference type="InterPro" id="IPR029044">
    <property type="entry name" value="Nucleotide-diphossugar_trans"/>
</dbReference>
<dbReference type="PANTHER" id="PTHR43078">
    <property type="entry name" value="UDP-GLUCURONIC ACID DECARBOXYLASE-RELATED"/>
    <property type="match status" value="1"/>
</dbReference>
<dbReference type="UniPathway" id="UPA00796">
    <property type="reaction ID" value="UER00771"/>
</dbReference>
<dbReference type="Gene3D" id="3.90.550.10">
    <property type="entry name" value="Spore Coat Polysaccharide Biosynthesis Protein SpsA, Chain A"/>
    <property type="match status" value="1"/>
</dbReference>
<dbReference type="OrthoDB" id="72851at2759"/>
<dbReference type="AlphaFoldDB" id="A0A2G5HHW6"/>
<comment type="pathway">
    <text evidence="3">Nucleotide-sugar biosynthesis; UDP-alpha-D-xylose biosynthesis; UDP-alpha-D-xylose from UDP-alpha-D-glucuronate: step 1/1.</text>
</comment>
<organism evidence="21 23">
    <name type="scientific">Cercospora beticola</name>
    <name type="common">Sugarbeet leaf spot fungus</name>
    <dbReference type="NCBI Taxonomy" id="122368"/>
    <lineage>
        <taxon>Eukaryota</taxon>
        <taxon>Fungi</taxon>
        <taxon>Dikarya</taxon>
        <taxon>Ascomycota</taxon>
        <taxon>Pezizomycotina</taxon>
        <taxon>Dothideomycetes</taxon>
        <taxon>Dothideomycetidae</taxon>
        <taxon>Mycosphaerellales</taxon>
        <taxon>Mycosphaerellaceae</taxon>
        <taxon>Cercospora</taxon>
    </lineage>
</organism>
<evidence type="ECO:0000256" key="7">
    <source>
        <dbReference type="ARBA" id="ARBA00022692"/>
    </source>
</evidence>
<keyword evidence="8" id="KW-0210">Decarboxylase</keyword>
<dbReference type="SUPFAM" id="SSF51735">
    <property type="entry name" value="NAD(P)-binding Rossmann-fold domains"/>
    <property type="match status" value="1"/>
</dbReference>
<evidence type="ECO:0000256" key="19">
    <source>
        <dbReference type="SAM" id="Phobius"/>
    </source>
</evidence>
<keyword evidence="7 19" id="KW-0812">Transmembrane</keyword>
<dbReference type="EMBL" id="LKMD01000106">
    <property type="protein sequence ID" value="PIA92130.1"/>
    <property type="molecule type" value="Genomic_DNA"/>
</dbReference>
<dbReference type="GO" id="GO:0070403">
    <property type="term" value="F:NAD+ binding"/>
    <property type="evidence" value="ECO:0007669"/>
    <property type="project" value="InterPro"/>
</dbReference>
<keyword evidence="14" id="KW-0325">Glycoprotein</keyword>
<feature type="transmembrane region" description="Helical" evidence="19">
    <location>
        <begin position="929"/>
        <end position="949"/>
    </location>
</feature>
<dbReference type="EMBL" id="CP134190">
    <property type="protein sequence ID" value="WPB06494.1"/>
    <property type="molecule type" value="Genomic_DNA"/>
</dbReference>
<name>A0A2G5HHW6_CERBT</name>
<evidence type="ECO:0000256" key="17">
    <source>
        <dbReference type="ARBA" id="ARBA00037859"/>
    </source>
</evidence>
<keyword evidence="12" id="KW-0333">Golgi apparatus</keyword>
<evidence type="ECO:0000256" key="10">
    <source>
        <dbReference type="ARBA" id="ARBA00022989"/>
    </source>
</evidence>
<evidence type="ECO:0000256" key="18">
    <source>
        <dbReference type="ARBA" id="ARBA00049410"/>
    </source>
</evidence>
<comment type="cofactor">
    <cofactor evidence="1">
        <name>NAD(+)</name>
        <dbReference type="ChEBI" id="CHEBI:57540"/>
    </cofactor>
</comment>
<evidence type="ECO:0000256" key="8">
    <source>
        <dbReference type="ARBA" id="ARBA00022793"/>
    </source>
</evidence>
<dbReference type="InterPro" id="IPR044516">
    <property type="entry name" value="UXS-like"/>
</dbReference>
<dbReference type="PANTHER" id="PTHR43078:SF6">
    <property type="entry name" value="UDP-GLUCURONIC ACID DECARBOXYLASE 1"/>
    <property type="match status" value="1"/>
</dbReference>
<feature type="domain" description="NAD-dependent epimerase/dehydratase" evidence="20">
    <location>
        <begin position="18"/>
        <end position="277"/>
    </location>
</feature>
<evidence type="ECO:0000313" key="21">
    <source>
        <dbReference type="EMBL" id="PIA92130.1"/>
    </source>
</evidence>
<evidence type="ECO:0000256" key="14">
    <source>
        <dbReference type="ARBA" id="ARBA00023180"/>
    </source>
</evidence>
<evidence type="ECO:0000256" key="4">
    <source>
        <dbReference type="ARBA" id="ARBA00007505"/>
    </source>
</evidence>
<sequence>MGPDIDGDKMNGNHKDRILVTGGAGFIGSCLVAKLLREGHEVVALDNFSTSPLNTLRNVISNSNFTLVQWSLTPSSHAFCIFADTLTFRANIADPIPGDIEPCSRIYHLACPASPKYFSTDPLTILDTCYFGTRNVLEKARQWNARLLLASTSEVYGQPERNIQAETYFGNVNCFGPRSCYDEGKRVAEALAFAYRVQHPDSPEIRIARIFNAYGPGMHASDGRVVTNFIGAALRGEDLVITGDGKSTRCFQYVDDCVAGLTSLMESSWQHGPVNIGCEKETTIQELADLVVKTVSEITGGPQVGVVYGDPLPDDPLQRRPDCTLAKKVLDMYHVQQTEETLPPISAQEKKRRKRADAIWRPLTLSIWALQSYLIYLLVQGIRSTKPSDQQPWTPIFFICWQITQLATSILGESYRFLLWSGVTLRRKTRLVGAHAPLVDIIVVSCGEERSVILDTLRSACAQDYPNFRVLLGDDGNDDELEEEIQQLREISPCELLYYRRPGKSGCKRGYKAGNMNAALAYLDTLSSERTEFCAFLDCDMIVEPDFLRATMGHLVQNPKAGVVVVPQSFYNLPLNDPLYSSMYIHNWQDQVERDTLGAVWETGPGVVFRRKAIEGMGGFDEWVLMEDIIAGMLLNGLGWETVLCYEQLQWGMVPDTFAGYIAQRRKWCVGTVRGAMIAKFGFHPQKMSKLTWRQRMVQFWYCISPYVSATQRTILPLAFLLLVATKQPLVVPINLRLLRRMTVMIGVAYRIQFMVSGWLCSYHMVRRKMEAATWLSPYLFLVIVKELLPHWLAGVPIRFTPTQLLESNLLERDAKLRAPLWHRIVVTIVYQGLWYHLLIATIAVSMFYDGYAAAKSQKTADGVCHHLWSHILAPGGDWLVYGDLLAPLFYIIWPPTMPARRDMLEKSSCGKMETWYPKLYYRQENWEWYGTFVKEIIMGVAYAFYLLVDREYCT</sequence>